<organism evidence="3 4">
    <name type="scientific">Nepenthes gracilis</name>
    <name type="common">Slender pitcher plant</name>
    <dbReference type="NCBI Taxonomy" id="150966"/>
    <lineage>
        <taxon>Eukaryota</taxon>
        <taxon>Viridiplantae</taxon>
        <taxon>Streptophyta</taxon>
        <taxon>Embryophyta</taxon>
        <taxon>Tracheophyta</taxon>
        <taxon>Spermatophyta</taxon>
        <taxon>Magnoliopsida</taxon>
        <taxon>eudicotyledons</taxon>
        <taxon>Gunneridae</taxon>
        <taxon>Pentapetalae</taxon>
        <taxon>Caryophyllales</taxon>
        <taxon>Nepenthaceae</taxon>
        <taxon>Nepenthes</taxon>
    </lineage>
</organism>
<dbReference type="Gene3D" id="2.70.98.10">
    <property type="match status" value="1"/>
</dbReference>
<dbReference type="InterPro" id="IPR008183">
    <property type="entry name" value="Aldose_1/G6P_1-epimerase"/>
</dbReference>
<dbReference type="InterPro" id="IPR011013">
    <property type="entry name" value="Gal_mutarotase_sf_dom"/>
</dbReference>
<comment type="caution">
    <text evidence="3">The sequence shown here is derived from an EMBL/GenBank/DDBJ whole genome shotgun (WGS) entry which is preliminary data.</text>
</comment>
<dbReference type="GO" id="GO:0005975">
    <property type="term" value="P:carbohydrate metabolic process"/>
    <property type="evidence" value="ECO:0007669"/>
    <property type="project" value="InterPro"/>
</dbReference>
<sequence>MTSPLTTFFTHNCPIFLCRPLTKQPKQPLAKPPSRELLLLRPVTMLDASGMGDWEEEKVDTGQVYTVGPKYPILLTPTEKQIAREVCMALQQMVCGFDLLRCGGRSYVCDVNGWSIVQNSHKYYNDAACVLRKQMSAAAFAKGLLDLEGQLAPILVSLVSKDSSMLDGLENASTEIEAAKARLNESITFGAQTIHGNGSIEYPWMVDGAGLLPHGSELLPKLAELTKKITEQVRVIEGLGNLPKVVLTSVHGCEADIYLFGACITSWKIPNGKDVLFVRPDAIFNGQKPISGGIPHCFPQFGPGPIQQHGFARNMDWSLVDSENVEGKPVITLELKDSPYSRAMKAFSFTAALDTYFRASVTAASVRGLKGCKTLNKDPDPKNPREALEEGEAYVVPPYDITQIPDVYDSCKYDLLHNAHLNLEGVDELFKAVQAAAVAKSISDRQNTADDSESTKEEDVEKSEIEEEDKDEMDKQRKFALDNLEEASEDSLLSQGLKVIDNSMENFVSGAWQALRRALTRGSNFIQKLEHSAMNIAESLQHGGADAITAESKQGKKIETRSEISDNELKSLHVSSINKAADMAAGFTSSLAGLSPNDIIQRTASRLESLHSERVHRLSEICCFAVSQLLILGKSILSSANKTHQEESVEDLMNVEWLEDSLEKAKTVRTKAHCFASHRLGLNRIERALGKLC</sequence>
<evidence type="ECO:0000313" key="4">
    <source>
        <dbReference type="Proteomes" id="UP001279734"/>
    </source>
</evidence>
<dbReference type="InterPro" id="IPR056700">
    <property type="entry name" value="DUF7798"/>
</dbReference>
<keyword evidence="4" id="KW-1185">Reference proteome</keyword>
<feature type="compositionally biased region" description="Basic and acidic residues" evidence="1">
    <location>
        <begin position="453"/>
        <end position="463"/>
    </location>
</feature>
<dbReference type="Proteomes" id="UP001279734">
    <property type="component" value="Unassembled WGS sequence"/>
</dbReference>
<feature type="region of interest" description="Disordered" evidence="1">
    <location>
        <begin position="441"/>
        <end position="475"/>
    </location>
</feature>
<dbReference type="SUPFAM" id="SSF74650">
    <property type="entry name" value="Galactose mutarotase-like"/>
    <property type="match status" value="1"/>
</dbReference>
<protein>
    <recommendedName>
        <fullName evidence="2">DUF7798 domain-containing protein</fullName>
    </recommendedName>
</protein>
<name>A0AAD3SPW0_NEPGR</name>
<accession>A0AAD3SPW0</accession>
<gene>
    <name evidence="3" type="ORF">Nepgr_016535</name>
</gene>
<reference evidence="3" key="1">
    <citation type="submission" date="2023-05" db="EMBL/GenBank/DDBJ databases">
        <title>Nepenthes gracilis genome sequencing.</title>
        <authorList>
            <person name="Fukushima K."/>
        </authorList>
    </citation>
    <scope>NUCLEOTIDE SEQUENCE</scope>
    <source>
        <strain evidence="3">SING2019-196</strain>
    </source>
</reference>
<proteinExistence type="predicted"/>
<dbReference type="PANTHER" id="PTHR36011:SF1">
    <property type="entry name" value="BAT2 DOMAIN PROTEIN"/>
    <property type="match status" value="1"/>
</dbReference>
<dbReference type="AlphaFoldDB" id="A0AAD3SPW0"/>
<feature type="domain" description="DUF7798" evidence="2">
    <location>
        <begin position="545"/>
        <end position="676"/>
    </location>
</feature>
<evidence type="ECO:0000259" key="2">
    <source>
        <dbReference type="Pfam" id="PF25074"/>
    </source>
</evidence>
<dbReference type="EMBL" id="BSYO01000014">
    <property type="protein sequence ID" value="GMH14694.1"/>
    <property type="molecule type" value="Genomic_DNA"/>
</dbReference>
<dbReference type="GO" id="GO:0030246">
    <property type="term" value="F:carbohydrate binding"/>
    <property type="evidence" value="ECO:0007669"/>
    <property type="project" value="InterPro"/>
</dbReference>
<evidence type="ECO:0000256" key="1">
    <source>
        <dbReference type="SAM" id="MobiDB-lite"/>
    </source>
</evidence>
<dbReference type="GO" id="GO:0016853">
    <property type="term" value="F:isomerase activity"/>
    <property type="evidence" value="ECO:0007669"/>
    <property type="project" value="InterPro"/>
</dbReference>
<dbReference type="Pfam" id="PF01263">
    <property type="entry name" value="Aldose_epim"/>
    <property type="match status" value="1"/>
</dbReference>
<dbReference type="PANTHER" id="PTHR36011">
    <property type="entry name" value="BAT2 DOMAIN PROTEIN"/>
    <property type="match status" value="1"/>
</dbReference>
<dbReference type="Pfam" id="PF25074">
    <property type="entry name" value="DUF7798"/>
    <property type="match status" value="1"/>
</dbReference>
<dbReference type="InterPro" id="IPR014718">
    <property type="entry name" value="GH-type_carb-bd"/>
</dbReference>
<dbReference type="Gene3D" id="3.30.470.20">
    <property type="entry name" value="ATP-grasp fold, B domain"/>
    <property type="match status" value="1"/>
</dbReference>
<evidence type="ECO:0000313" key="3">
    <source>
        <dbReference type="EMBL" id="GMH14694.1"/>
    </source>
</evidence>